<dbReference type="AlphaFoldDB" id="A0A4R7B223"/>
<reference evidence="2 3" key="1">
    <citation type="submission" date="2019-03" db="EMBL/GenBank/DDBJ databases">
        <title>Genomic Encyclopedia of Type Strains, Phase III (KMG-III): the genomes of soil and plant-associated and newly described type strains.</title>
        <authorList>
            <person name="Whitman W."/>
        </authorList>
    </citation>
    <scope>NUCLEOTIDE SEQUENCE [LARGE SCALE GENOMIC DNA]</scope>
    <source>
        <strain evidence="2 3">CECT 8976</strain>
    </source>
</reference>
<dbReference type="EMBL" id="SNZP01000012">
    <property type="protein sequence ID" value="TDR73798.1"/>
    <property type="molecule type" value="Genomic_DNA"/>
</dbReference>
<protein>
    <submittedName>
        <fullName evidence="2">Uncharacterized protein</fullName>
    </submittedName>
</protein>
<sequence>MKFFEKTLLAIAVFNIANVAFAQDVYKEYVTDFSCGRMTVAVIATCKHSEDGFQPGDCKMPFGMRFLKDGKILKSISIPALSAREVGKYNKAGTYSTLFPRALECVQDNRKQYLHVFYYGSSNASPFNELHEYYQGDNEKVNEGGANALYQRTMSVTVSPKSVDVNIGVDKR</sequence>
<evidence type="ECO:0000313" key="2">
    <source>
        <dbReference type="EMBL" id="TDR73798.1"/>
    </source>
</evidence>
<feature type="chain" id="PRO_5020252232" evidence="1">
    <location>
        <begin position="23"/>
        <end position="172"/>
    </location>
</feature>
<dbReference type="OrthoDB" id="8621016at2"/>
<dbReference type="RefSeq" id="WP_133682378.1">
    <property type="nucleotide sequence ID" value="NZ_SNZP01000012.1"/>
</dbReference>
<gene>
    <name evidence="2" type="ORF">DFP86_1122</name>
</gene>
<accession>A0A4R7B223</accession>
<name>A0A4R7B223_9NEIS</name>
<evidence type="ECO:0000256" key="1">
    <source>
        <dbReference type="SAM" id="SignalP"/>
    </source>
</evidence>
<proteinExistence type="predicted"/>
<comment type="caution">
    <text evidence="2">The sequence shown here is derived from an EMBL/GenBank/DDBJ whole genome shotgun (WGS) entry which is preliminary data.</text>
</comment>
<organism evidence="2 3">
    <name type="scientific">Paludibacterium purpuratum</name>
    <dbReference type="NCBI Taxonomy" id="1144873"/>
    <lineage>
        <taxon>Bacteria</taxon>
        <taxon>Pseudomonadati</taxon>
        <taxon>Pseudomonadota</taxon>
        <taxon>Betaproteobacteria</taxon>
        <taxon>Neisseriales</taxon>
        <taxon>Chromobacteriaceae</taxon>
        <taxon>Paludibacterium</taxon>
    </lineage>
</organism>
<keyword evidence="3" id="KW-1185">Reference proteome</keyword>
<dbReference type="Proteomes" id="UP000295611">
    <property type="component" value="Unassembled WGS sequence"/>
</dbReference>
<keyword evidence="1" id="KW-0732">Signal</keyword>
<feature type="signal peptide" evidence="1">
    <location>
        <begin position="1"/>
        <end position="22"/>
    </location>
</feature>
<evidence type="ECO:0000313" key="3">
    <source>
        <dbReference type="Proteomes" id="UP000295611"/>
    </source>
</evidence>